<proteinExistence type="predicted"/>
<evidence type="ECO:0000256" key="2">
    <source>
        <dbReference type="ARBA" id="ARBA00022692"/>
    </source>
</evidence>
<evidence type="ECO:0000313" key="10">
    <source>
        <dbReference type="Proteomes" id="UP000835052"/>
    </source>
</evidence>
<accession>A0A8S1HQ33</accession>
<gene>
    <name evidence="9" type="ORF">CAUJ_LOCUS14063</name>
</gene>
<evidence type="ECO:0000256" key="7">
    <source>
        <dbReference type="SAM" id="Phobius"/>
    </source>
</evidence>
<protein>
    <recommendedName>
        <fullName evidence="8">DUF1279 domain-containing protein</fullName>
    </recommendedName>
</protein>
<evidence type="ECO:0000256" key="3">
    <source>
        <dbReference type="ARBA" id="ARBA00022989"/>
    </source>
</evidence>
<dbReference type="AlphaFoldDB" id="A0A8S1HQ33"/>
<feature type="transmembrane region" description="Helical" evidence="7">
    <location>
        <begin position="143"/>
        <end position="167"/>
    </location>
</feature>
<dbReference type="GO" id="GO:0005739">
    <property type="term" value="C:mitochondrion"/>
    <property type="evidence" value="ECO:0007669"/>
    <property type="project" value="TreeGrafter"/>
</dbReference>
<dbReference type="PANTHER" id="PTHR21377">
    <property type="entry name" value="PROTEIN FAM210B, MITOCHONDRIAL"/>
    <property type="match status" value="1"/>
</dbReference>
<comment type="subcellular location">
    <subcellularLocation>
        <location evidence="1">Membrane</location>
        <topology evidence="1">Single-pass membrane protein</topology>
    </subcellularLocation>
</comment>
<keyword evidence="10" id="KW-1185">Reference proteome</keyword>
<dbReference type="OrthoDB" id="5874039at2759"/>
<feature type="domain" description="DUF1279" evidence="8">
    <location>
        <begin position="74"/>
        <end position="161"/>
    </location>
</feature>
<sequence>MMVAAQRNLTCFRCNPLPTSSRALFSTSSALYEDEKKKKIWPFHLTMSEDQKKRKEEKIEEMKQEEPPKTLFAKVKYYFKRYWYIAVPAHAVSCSAWFAAMYAIVHSGVDVIWLLETLHIPDLVVEKVRNTPPAAGELVVAFILYKVVMPIRYATTLVLIQLSFWTLRRMGKLRTAREVEYKVRTEYEKNKKYYGRRMYRYRNLGVRSVAKKSSLHQQPTNFSNDPNKKNP</sequence>
<comment type="caution">
    <text evidence="9">The sequence shown here is derived from an EMBL/GenBank/DDBJ whole genome shotgun (WGS) entry which is preliminary data.</text>
</comment>
<feature type="transmembrane region" description="Helical" evidence="7">
    <location>
        <begin position="82"/>
        <end position="105"/>
    </location>
</feature>
<dbReference type="Pfam" id="PF06916">
    <property type="entry name" value="FAM210A-B_dom"/>
    <property type="match status" value="1"/>
</dbReference>
<evidence type="ECO:0000256" key="4">
    <source>
        <dbReference type="ARBA" id="ARBA00023054"/>
    </source>
</evidence>
<keyword evidence="3 7" id="KW-1133">Transmembrane helix</keyword>
<evidence type="ECO:0000313" key="9">
    <source>
        <dbReference type="EMBL" id="CAD6198157.1"/>
    </source>
</evidence>
<keyword evidence="2 7" id="KW-0812">Transmembrane</keyword>
<reference evidence="9" key="1">
    <citation type="submission" date="2020-10" db="EMBL/GenBank/DDBJ databases">
        <authorList>
            <person name="Kikuchi T."/>
        </authorList>
    </citation>
    <scope>NUCLEOTIDE SEQUENCE</scope>
    <source>
        <strain evidence="9">NKZ352</strain>
    </source>
</reference>
<keyword evidence="4" id="KW-0175">Coiled coil</keyword>
<dbReference type="PANTHER" id="PTHR21377:SF1">
    <property type="entry name" value="PROTEIN FAM210A"/>
    <property type="match status" value="1"/>
</dbReference>
<organism evidence="9 10">
    <name type="scientific">Caenorhabditis auriculariae</name>
    <dbReference type="NCBI Taxonomy" id="2777116"/>
    <lineage>
        <taxon>Eukaryota</taxon>
        <taxon>Metazoa</taxon>
        <taxon>Ecdysozoa</taxon>
        <taxon>Nematoda</taxon>
        <taxon>Chromadorea</taxon>
        <taxon>Rhabditida</taxon>
        <taxon>Rhabditina</taxon>
        <taxon>Rhabditomorpha</taxon>
        <taxon>Rhabditoidea</taxon>
        <taxon>Rhabditidae</taxon>
        <taxon>Peloderinae</taxon>
        <taxon>Caenorhabditis</taxon>
    </lineage>
</organism>
<evidence type="ECO:0000256" key="1">
    <source>
        <dbReference type="ARBA" id="ARBA00004167"/>
    </source>
</evidence>
<keyword evidence="5 7" id="KW-0472">Membrane</keyword>
<name>A0A8S1HQ33_9PELO</name>
<evidence type="ECO:0000256" key="5">
    <source>
        <dbReference type="ARBA" id="ARBA00023136"/>
    </source>
</evidence>
<dbReference type="GO" id="GO:0016020">
    <property type="term" value="C:membrane"/>
    <property type="evidence" value="ECO:0007669"/>
    <property type="project" value="UniProtKB-SubCell"/>
</dbReference>
<dbReference type="InterPro" id="IPR009688">
    <property type="entry name" value="FAM210A/B-like_dom"/>
</dbReference>
<dbReference type="Proteomes" id="UP000835052">
    <property type="component" value="Unassembled WGS sequence"/>
</dbReference>
<feature type="region of interest" description="Disordered" evidence="6">
    <location>
        <begin position="211"/>
        <end position="231"/>
    </location>
</feature>
<dbReference type="EMBL" id="CAJGYM010000116">
    <property type="protein sequence ID" value="CAD6198157.1"/>
    <property type="molecule type" value="Genomic_DNA"/>
</dbReference>
<evidence type="ECO:0000256" key="6">
    <source>
        <dbReference type="SAM" id="MobiDB-lite"/>
    </source>
</evidence>
<dbReference type="InterPro" id="IPR045866">
    <property type="entry name" value="FAM210A/B-like"/>
</dbReference>
<evidence type="ECO:0000259" key="8">
    <source>
        <dbReference type="Pfam" id="PF06916"/>
    </source>
</evidence>
<feature type="compositionally biased region" description="Polar residues" evidence="6">
    <location>
        <begin position="215"/>
        <end position="225"/>
    </location>
</feature>